<gene>
    <name evidence="3" type="ORF">J4P90_13780</name>
</gene>
<dbReference type="Pfam" id="PF06013">
    <property type="entry name" value="WXG100"/>
    <property type="match status" value="1"/>
</dbReference>
<dbReference type="InterPro" id="IPR029501">
    <property type="entry name" value="EndoU_bac"/>
</dbReference>
<accession>A0ABS3NZA9</accession>
<keyword evidence="1" id="KW-0175">Coiled coil</keyword>
<dbReference type="NCBIfam" id="TIGR03930">
    <property type="entry name" value="WXG100_ESAT6"/>
    <property type="match status" value="1"/>
</dbReference>
<dbReference type="EMBL" id="JAGDQJ010000014">
    <property type="protein sequence ID" value="MBO1626288.1"/>
    <property type="molecule type" value="Genomic_DNA"/>
</dbReference>
<evidence type="ECO:0000313" key="4">
    <source>
        <dbReference type="Proteomes" id="UP000677611"/>
    </source>
</evidence>
<feature type="domain" description="Bacterial EndoU nuclease" evidence="2">
    <location>
        <begin position="306"/>
        <end position="422"/>
    </location>
</feature>
<name>A0ABS3NZA9_9BACI</name>
<evidence type="ECO:0000259" key="2">
    <source>
        <dbReference type="Pfam" id="PF14436"/>
    </source>
</evidence>
<organism evidence="3 4">
    <name type="scientific">Bacillus arachidis</name>
    <dbReference type="NCBI Taxonomy" id="2819290"/>
    <lineage>
        <taxon>Bacteria</taxon>
        <taxon>Bacillati</taxon>
        <taxon>Bacillota</taxon>
        <taxon>Bacilli</taxon>
        <taxon>Bacillales</taxon>
        <taxon>Bacillaceae</taxon>
        <taxon>Bacillus</taxon>
    </lineage>
</organism>
<dbReference type="Pfam" id="PF14436">
    <property type="entry name" value="EndoU_bacteria"/>
    <property type="match status" value="1"/>
</dbReference>
<dbReference type="Proteomes" id="UP000677611">
    <property type="component" value="Unassembled WGS sequence"/>
</dbReference>
<evidence type="ECO:0000313" key="3">
    <source>
        <dbReference type="EMBL" id="MBO1626288.1"/>
    </source>
</evidence>
<dbReference type="InterPro" id="IPR036689">
    <property type="entry name" value="ESAT-6-like_sf"/>
</dbReference>
<dbReference type="InterPro" id="IPR010310">
    <property type="entry name" value="T7SS_ESAT-6-like"/>
</dbReference>
<proteinExistence type="predicted"/>
<sequence length="424" mass="47516">MHTPRINSNSKENGGIGELVKIQVRPDTLEEIASSFARAKEDSEKRIQDLTLDIFNLQVQWIGTSQQRFYADFFDAKKHMESYIKQLNFTELELRKIARKFREADEKAYGNYDVLEEIWTGIQRGAGKAVEDTVKEVKGFFGDVKEFAEDLLADPEGVYGDIKEEVSDFIEDPSGKLEEFADDSVQQLKQTWNVLSDSFIRDVIYGGAEDTASWFAYALTGVGIGVAGTKGAGALGNGVRWGRDLPSMFSYKMRGGLSPAYGVNSYLRRPNMESQSNDTFQYSMAGVSREYSHLKDLDNFKVGTKEDALKHIFQGEVTKKGKAVGFHYEGAEGSKGKIVGRIEGPDDFGVYKANVEIDGKPKNAKSTFFPKDMTQQQIVDLINEAYANKEISRNNIYRGVASNGMRIEMQIKKGKIISAYPVYE</sequence>
<dbReference type="Gene3D" id="1.10.287.850">
    <property type="entry name" value="HP0062-like domain"/>
    <property type="match status" value="1"/>
</dbReference>
<comment type="caution">
    <text evidence="3">The sequence shown here is derived from an EMBL/GenBank/DDBJ whole genome shotgun (WGS) entry which is preliminary data.</text>
</comment>
<dbReference type="SUPFAM" id="SSF140453">
    <property type="entry name" value="EsxAB dimer-like"/>
    <property type="match status" value="1"/>
</dbReference>
<reference evidence="3 4" key="1">
    <citation type="submission" date="2021-03" db="EMBL/GenBank/DDBJ databases">
        <title>Identification of novel Bacillus strains.</title>
        <authorList>
            <person name="Xiao Z."/>
            <person name="Li Y."/>
            <person name="Shen J."/>
        </authorList>
    </citation>
    <scope>NUCLEOTIDE SEQUENCE [LARGE SCALE GENOMIC DNA]</scope>
    <source>
        <strain evidence="3 4">SY8</strain>
    </source>
</reference>
<keyword evidence="4" id="KW-1185">Reference proteome</keyword>
<evidence type="ECO:0000256" key="1">
    <source>
        <dbReference type="SAM" id="Coils"/>
    </source>
</evidence>
<protein>
    <submittedName>
        <fullName evidence="3">WXG100 family type VII secretion target</fullName>
    </submittedName>
</protein>
<feature type="coiled-coil region" evidence="1">
    <location>
        <begin position="40"/>
        <end position="107"/>
    </location>
</feature>